<name>A0ABY5VXD2_9ACTN</name>
<reference evidence="1" key="1">
    <citation type="submission" date="2021-04" db="EMBL/GenBank/DDBJ databases">
        <authorList>
            <person name="Hartkoorn R.C."/>
            <person name="Beaudoing E."/>
            <person name="Hot D."/>
        </authorList>
    </citation>
    <scope>NUCLEOTIDE SEQUENCE</scope>
    <source>
        <strain evidence="1">NRRL B-16292</strain>
    </source>
</reference>
<dbReference type="InterPro" id="IPR033116">
    <property type="entry name" value="TRYPSIN_SER"/>
</dbReference>
<dbReference type="Proteomes" id="UP001059617">
    <property type="component" value="Chromosome"/>
</dbReference>
<sequence>MSPAVLQAMRNQNAIHEVIEPLLAGLDPQKVADLPGYAGVVISPEQNRFTLYWKGTPPANITKALASLPAGMTAEVVPASYSRAELNAQIKQIRSDDAGTAPEYRAHRLVALEDGSGIEISVSKAQPSLNARRANRAVVRTLVEGGTEPLARQNDSAPYYGGARLQILSAPNQVGAVCSSGFIVRSGSTYYTTSAAHCGSAPNAVRNGAGATIGSVAFAGREIDSMLINLSPNSASARVYDGAWNNGSGYNKPVVGQAGSAVGDLTCTSGSFSGVVCGVRVTSTNASSDVGGWHQAGIIEARQDNGGNAAGDGDSGGPVFSLASNPDQVIAKGIISGGRTATVVGCTGVPTNPTRKCYNRITIIPISMLLSYFRVSLATL</sequence>
<dbReference type="Gene3D" id="2.40.10.10">
    <property type="entry name" value="Trypsin-like serine proteases"/>
    <property type="match status" value="2"/>
</dbReference>
<dbReference type="PROSITE" id="PS00135">
    <property type="entry name" value="TRYPSIN_SER"/>
    <property type="match status" value="1"/>
</dbReference>
<dbReference type="RefSeq" id="WP_259860125.1">
    <property type="nucleotide sequence ID" value="NZ_BAAAST010000033.1"/>
</dbReference>
<organism evidence="1 2">
    <name type="scientific">Dactylosporangium fulvum</name>
    <dbReference type="NCBI Taxonomy" id="53359"/>
    <lineage>
        <taxon>Bacteria</taxon>
        <taxon>Bacillati</taxon>
        <taxon>Actinomycetota</taxon>
        <taxon>Actinomycetes</taxon>
        <taxon>Micromonosporales</taxon>
        <taxon>Micromonosporaceae</taxon>
        <taxon>Dactylosporangium</taxon>
    </lineage>
</organism>
<dbReference type="InterPro" id="IPR043504">
    <property type="entry name" value="Peptidase_S1_PA_chymotrypsin"/>
</dbReference>
<proteinExistence type="predicted"/>
<evidence type="ECO:0000313" key="1">
    <source>
        <dbReference type="EMBL" id="UWP82353.1"/>
    </source>
</evidence>
<evidence type="ECO:0000313" key="2">
    <source>
        <dbReference type="Proteomes" id="UP001059617"/>
    </source>
</evidence>
<dbReference type="InterPro" id="IPR009003">
    <property type="entry name" value="Peptidase_S1_PA"/>
</dbReference>
<dbReference type="SUPFAM" id="SSF50494">
    <property type="entry name" value="Trypsin-like serine proteases"/>
    <property type="match status" value="1"/>
</dbReference>
<accession>A0ABY5VXD2</accession>
<reference evidence="1" key="2">
    <citation type="submission" date="2022-09" db="EMBL/GenBank/DDBJ databases">
        <title>Biosynthetic gene clusters of Dactylosporangioum fulvum.</title>
        <authorList>
            <person name="Caradec T."/>
        </authorList>
    </citation>
    <scope>NUCLEOTIDE SEQUENCE</scope>
    <source>
        <strain evidence="1">NRRL B-16292</strain>
    </source>
</reference>
<keyword evidence="2" id="KW-1185">Reference proteome</keyword>
<gene>
    <name evidence="1" type="ORF">Dfulv_46135</name>
</gene>
<dbReference type="EMBL" id="CP073720">
    <property type="protein sequence ID" value="UWP82353.1"/>
    <property type="molecule type" value="Genomic_DNA"/>
</dbReference>
<protein>
    <submittedName>
        <fullName evidence="1">S1 family peptidase</fullName>
    </submittedName>
</protein>